<reference evidence="1 2" key="2">
    <citation type="journal article" date="2011" name="ISME J.">
        <title>RNA-seq reveals cooperative metabolic interactions between two termite-gut spirochete species in co-culture.</title>
        <authorList>
            <person name="Rosenthal A.Z."/>
            <person name="Matson E.G."/>
            <person name="Eldar A."/>
            <person name="Leadbetter J.R."/>
        </authorList>
    </citation>
    <scope>NUCLEOTIDE SEQUENCE [LARGE SCALE GENOMIC DNA]</scope>
    <source>
        <strain evidence="2">ATCC BAA-888 / DSM 13862 / ZAS-9</strain>
    </source>
</reference>
<accession>F5YB15</accession>
<dbReference type="InParanoid" id="F5YB15"/>
<dbReference type="STRING" id="545695.TREAZ_3054"/>
<dbReference type="EMBL" id="CP001841">
    <property type="protein sequence ID" value="AEF81808.1"/>
    <property type="molecule type" value="Genomic_DNA"/>
</dbReference>
<keyword evidence="2" id="KW-1185">Reference proteome</keyword>
<proteinExistence type="predicted"/>
<dbReference type="KEGG" id="taz:TREAZ_3054"/>
<evidence type="ECO:0000313" key="1">
    <source>
        <dbReference type="EMBL" id="AEF81808.1"/>
    </source>
</evidence>
<dbReference type="AlphaFoldDB" id="F5YB15"/>
<organism evidence="1 2">
    <name type="scientific">Leadbettera azotonutricia (strain ATCC BAA-888 / DSM 13862 / ZAS-9)</name>
    <name type="common">Treponema azotonutricium</name>
    <dbReference type="NCBI Taxonomy" id="545695"/>
    <lineage>
        <taxon>Bacteria</taxon>
        <taxon>Pseudomonadati</taxon>
        <taxon>Spirochaetota</taxon>
        <taxon>Spirochaetia</taxon>
        <taxon>Spirochaetales</taxon>
        <taxon>Breznakiellaceae</taxon>
        <taxon>Leadbettera</taxon>
    </lineage>
</organism>
<reference evidence="2" key="1">
    <citation type="submission" date="2009-12" db="EMBL/GenBank/DDBJ databases">
        <title>Complete sequence of Treponema azotonutricium strain ZAS-9.</title>
        <authorList>
            <person name="Tetu S.G."/>
            <person name="Matson E."/>
            <person name="Ren Q."/>
            <person name="Seshadri R."/>
            <person name="Elbourne L."/>
            <person name="Hassan K.A."/>
            <person name="Durkin A."/>
            <person name="Radune D."/>
            <person name="Mohamoud Y."/>
            <person name="Shay R."/>
            <person name="Jin S."/>
            <person name="Zhang X."/>
            <person name="Lucey K."/>
            <person name="Ballor N.R."/>
            <person name="Ottesen E."/>
            <person name="Rosenthal R."/>
            <person name="Allen A."/>
            <person name="Leadbetter J.R."/>
            <person name="Paulsen I.T."/>
        </authorList>
    </citation>
    <scope>NUCLEOTIDE SEQUENCE [LARGE SCALE GENOMIC DNA]</scope>
    <source>
        <strain evidence="2">ATCC BAA-888 / DSM 13862 / ZAS-9</strain>
    </source>
</reference>
<sequence length="37" mass="4477">MAKNTIKKTSFVSKWFRYDDFYTINLGIFKNHYSSPK</sequence>
<evidence type="ECO:0000313" key="2">
    <source>
        <dbReference type="Proteomes" id="UP000009222"/>
    </source>
</evidence>
<dbReference type="Proteomes" id="UP000009222">
    <property type="component" value="Chromosome"/>
</dbReference>
<protein>
    <submittedName>
        <fullName evidence="1">Uncharacterized protein</fullName>
    </submittedName>
</protein>
<name>F5YB15_LEAAZ</name>
<dbReference type="HOGENOM" id="CLU_3349878_0_0_12"/>
<gene>
    <name evidence="1" type="ordered locus">TREAZ_3054</name>
</gene>